<dbReference type="Proteomes" id="UP000249082">
    <property type="component" value="Unassembled WGS sequence"/>
</dbReference>
<protein>
    <submittedName>
        <fullName evidence="2">Flp family type IVb pilin</fullName>
    </submittedName>
</protein>
<evidence type="ECO:0000256" key="1">
    <source>
        <dbReference type="SAM" id="Phobius"/>
    </source>
</evidence>
<organism evidence="2 3">
    <name type="scientific">Novosphingobium pentaromativorans</name>
    <dbReference type="NCBI Taxonomy" id="205844"/>
    <lineage>
        <taxon>Bacteria</taxon>
        <taxon>Pseudomonadati</taxon>
        <taxon>Pseudomonadota</taxon>
        <taxon>Alphaproteobacteria</taxon>
        <taxon>Sphingomonadales</taxon>
        <taxon>Sphingomonadaceae</taxon>
        <taxon>Novosphingobium</taxon>
    </lineage>
</organism>
<dbReference type="AlphaFoldDB" id="A0A2W5QNT1"/>
<reference evidence="2 3" key="1">
    <citation type="submission" date="2017-08" db="EMBL/GenBank/DDBJ databases">
        <title>Infants hospitalized years apart are colonized by the same room-sourced microbial strains.</title>
        <authorList>
            <person name="Brooks B."/>
            <person name="Olm M.R."/>
            <person name="Firek B.A."/>
            <person name="Baker R."/>
            <person name="Thomas B.C."/>
            <person name="Morowitz M.J."/>
            <person name="Banfield J.F."/>
        </authorList>
    </citation>
    <scope>NUCLEOTIDE SEQUENCE [LARGE SCALE GENOMIC DNA]</scope>
    <source>
        <strain evidence="2">S2_005_002_R2_33</strain>
    </source>
</reference>
<accession>A0A2W5QNT1</accession>
<evidence type="ECO:0000313" key="3">
    <source>
        <dbReference type="Proteomes" id="UP000249082"/>
    </source>
</evidence>
<evidence type="ECO:0000313" key="2">
    <source>
        <dbReference type="EMBL" id="PZQ56313.1"/>
    </source>
</evidence>
<name>A0A2W5QNT1_9SPHN</name>
<comment type="caution">
    <text evidence="2">The sequence shown here is derived from an EMBL/GenBank/DDBJ whole genome shotgun (WGS) entry which is preliminary data.</text>
</comment>
<proteinExistence type="predicted"/>
<dbReference type="InterPro" id="IPR007047">
    <property type="entry name" value="Flp_Fap"/>
</dbReference>
<dbReference type="EMBL" id="QFPX01000004">
    <property type="protein sequence ID" value="PZQ56313.1"/>
    <property type="molecule type" value="Genomic_DNA"/>
</dbReference>
<keyword evidence="1" id="KW-0812">Transmembrane</keyword>
<keyword evidence="1" id="KW-0472">Membrane</keyword>
<keyword evidence="1" id="KW-1133">Transmembrane helix</keyword>
<feature type="transmembrane region" description="Helical" evidence="1">
    <location>
        <begin position="20"/>
        <end position="41"/>
    </location>
</feature>
<dbReference type="Pfam" id="PF04964">
    <property type="entry name" value="Flp_Fap"/>
    <property type="match status" value="1"/>
</dbReference>
<gene>
    <name evidence="2" type="ORF">DI555_06020</name>
</gene>
<sequence length="62" mass="6464">MPISSIMIRLIKDKSGATAVEYGLILAMIVLAILVALNSLASETIALWSSVSDKSAAAISDE</sequence>